<dbReference type="InterPro" id="IPR051368">
    <property type="entry name" value="SerProtInhib-TIL_Domain"/>
</dbReference>
<feature type="domain" description="TIL" evidence="5">
    <location>
        <begin position="20"/>
        <end position="73"/>
    </location>
</feature>
<evidence type="ECO:0000256" key="2">
    <source>
        <dbReference type="ARBA" id="ARBA00022900"/>
    </source>
</evidence>
<proteinExistence type="predicted"/>
<feature type="signal peptide" evidence="4">
    <location>
        <begin position="1"/>
        <end position="16"/>
    </location>
</feature>
<dbReference type="PANTHER" id="PTHR23259">
    <property type="entry name" value="RIDDLE"/>
    <property type="match status" value="1"/>
</dbReference>
<keyword evidence="1" id="KW-0646">Protease inhibitor</keyword>
<feature type="domain" description="TIL" evidence="5">
    <location>
        <begin position="80"/>
        <end position="133"/>
    </location>
</feature>
<name>A0A2G5TLY1_9PELO</name>
<protein>
    <recommendedName>
        <fullName evidence="5">TIL domain-containing protein</fullName>
    </recommendedName>
</protein>
<dbReference type="InterPro" id="IPR036084">
    <property type="entry name" value="Ser_inhib-like_sf"/>
</dbReference>
<evidence type="ECO:0000313" key="6">
    <source>
        <dbReference type="EMBL" id="PIC28026.1"/>
    </source>
</evidence>
<reference evidence="7" key="1">
    <citation type="submission" date="2017-10" db="EMBL/GenBank/DDBJ databases">
        <title>Rapid genome shrinkage in a self-fertile nematode reveals novel sperm competition proteins.</title>
        <authorList>
            <person name="Yin D."/>
            <person name="Schwarz E.M."/>
            <person name="Thomas C.G."/>
            <person name="Felde R.L."/>
            <person name="Korf I.F."/>
            <person name="Cutter A.D."/>
            <person name="Schartner C.M."/>
            <person name="Ralston E.J."/>
            <person name="Meyer B.J."/>
            <person name="Haag E.S."/>
        </authorList>
    </citation>
    <scope>NUCLEOTIDE SEQUENCE [LARGE SCALE GENOMIC DNA]</scope>
    <source>
        <strain evidence="7">JU1422</strain>
    </source>
</reference>
<dbReference type="OrthoDB" id="5781320at2759"/>
<dbReference type="GO" id="GO:0004867">
    <property type="term" value="F:serine-type endopeptidase inhibitor activity"/>
    <property type="evidence" value="ECO:0007669"/>
    <property type="project" value="UniProtKB-KW"/>
</dbReference>
<sequence length="137" mass="15169">MKFLALVFCLAAVCVATKECDKNEERVACHNTCEPQCGYTPKACTEQCIMNTCDCKDGFVRNSLGKCVKVFECTEETTKCPQNEQFRGCGTACEPTCENPKPMACTKQCLVNVCQCAKGFVRHGHICIAEKDCPKYI</sequence>
<keyword evidence="3" id="KW-1015">Disulfide bond</keyword>
<dbReference type="Pfam" id="PF01826">
    <property type="entry name" value="TIL"/>
    <property type="match status" value="2"/>
</dbReference>
<keyword evidence="7" id="KW-1185">Reference proteome</keyword>
<comment type="caution">
    <text evidence="6">The sequence shown here is derived from an EMBL/GenBank/DDBJ whole genome shotgun (WGS) entry which is preliminary data.</text>
</comment>
<dbReference type="SUPFAM" id="SSF57567">
    <property type="entry name" value="Serine protease inhibitors"/>
    <property type="match status" value="2"/>
</dbReference>
<evidence type="ECO:0000259" key="5">
    <source>
        <dbReference type="Pfam" id="PF01826"/>
    </source>
</evidence>
<organism evidence="6 7">
    <name type="scientific">Caenorhabditis nigoni</name>
    <dbReference type="NCBI Taxonomy" id="1611254"/>
    <lineage>
        <taxon>Eukaryota</taxon>
        <taxon>Metazoa</taxon>
        <taxon>Ecdysozoa</taxon>
        <taxon>Nematoda</taxon>
        <taxon>Chromadorea</taxon>
        <taxon>Rhabditida</taxon>
        <taxon>Rhabditina</taxon>
        <taxon>Rhabditomorpha</taxon>
        <taxon>Rhabditoidea</taxon>
        <taxon>Rhabditidae</taxon>
        <taxon>Peloderinae</taxon>
        <taxon>Caenorhabditis</taxon>
    </lineage>
</organism>
<evidence type="ECO:0000313" key="7">
    <source>
        <dbReference type="Proteomes" id="UP000230233"/>
    </source>
</evidence>
<evidence type="ECO:0000256" key="1">
    <source>
        <dbReference type="ARBA" id="ARBA00022690"/>
    </source>
</evidence>
<evidence type="ECO:0000256" key="4">
    <source>
        <dbReference type="SAM" id="SignalP"/>
    </source>
</evidence>
<keyword evidence="4" id="KW-0732">Signal</keyword>
<dbReference type="Proteomes" id="UP000230233">
    <property type="component" value="Chromosome V"/>
</dbReference>
<dbReference type="STRING" id="1611254.A0A2G5TLY1"/>
<dbReference type="AlphaFoldDB" id="A0A2G5TLY1"/>
<dbReference type="PANTHER" id="PTHR23259:SF75">
    <property type="entry name" value="SERINE PROTEASE INHIBITOR SWM-1-RELATED"/>
    <property type="match status" value="1"/>
</dbReference>
<gene>
    <name evidence="6" type="primary">Cnig_chr_V.g20078</name>
    <name evidence="6" type="ORF">B9Z55_020078</name>
</gene>
<dbReference type="Gene3D" id="2.10.25.10">
    <property type="entry name" value="Laminin"/>
    <property type="match status" value="2"/>
</dbReference>
<feature type="chain" id="PRO_5013909037" description="TIL domain-containing protein" evidence="4">
    <location>
        <begin position="17"/>
        <end position="137"/>
    </location>
</feature>
<keyword evidence="2" id="KW-0722">Serine protease inhibitor</keyword>
<dbReference type="EMBL" id="PDUG01000005">
    <property type="protein sequence ID" value="PIC28026.1"/>
    <property type="molecule type" value="Genomic_DNA"/>
</dbReference>
<dbReference type="CDD" id="cd19941">
    <property type="entry name" value="TIL"/>
    <property type="match status" value="2"/>
</dbReference>
<dbReference type="InterPro" id="IPR002919">
    <property type="entry name" value="TIL_dom"/>
</dbReference>
<accession>A0A2G5TLY1</accession>
<evidence type="ECO:0000256" key="3">
    <source>
        <dbReference type="ARBA" id="ARBA00023157"/>
    </source>
</evidence>